<accession>A0ABT9VVY4</accession>
<dbReference type="Proteomes" id="UP001235840">
    <property type="component" value="Unassembled WGS sequence"/>
</dbReference>
<dbReference type="SUPFAM" id="SSF49899">
    <property type="entry name" value="Concanavalin A-like lectins/glucanases"/>
    <property type="match status" value="1"/>
</dbReference>
<proteinExistence type="predicted"/>
<gene>
    <name evidence="1" type="ORF">J2S11_001056</name>
</gene>
<dbReference type="InterPro" id="IPR013320">
    <property type="entry name" value="ConA-like_dom_sf"/>
</dbReference>
<evidence type="ECO:0000313" key="2">
    <source>
        <dbReference type="Proteomes" id="UP001235840"/>
    </source>
</evidence>
<name>A0ABT9VVY4_9BACI</name>
<comment type="caution">
    <text evidence="1">The sequence shown here is derived from an EMBL/GenBank/DDBJ whole genome shotgun (WGS) entry which is preliminary data.</text>
</comment>
<sequence>MSTVALRFPSNASRVNSANLSTHSFDEGITFEVWARREGNGNRGTRGIAFSNGTWYVDFYNSSVFRISTRISNTQRTWHWGTMVPNHGWVHLALTYNRQTVKFYVNGELAGSTNISGTVTGIGEQVLGGYSGGTDYSFIGSIKGHRVYNLEKTQEQIKHDMFLSVPTYSKGIILNHSLEEGTGETVKDLSPYQVEGQAISCEWVNDGIFLTSPIDLKIKENEIIVRRATDYPFEFQIINNGVGQWKRKDFDSVASHQLGNLTVTEYDVEPEKWEDITSLRVK</sequence>
<reference evidence="1 2" key="1">
    <citation type="submission" date="2023-07" db="EMBL/GenBank/DDBJ databases">
        <title>Genomic Encyclopedia of Type Strains, Phase IV (KMG-IV): sequencing the most valuable type-strain genomes for metagenomic binning, comparative biology and taxonomic classification.</title>
        <authorList>
            <person name="Goeker M."/>
        </authorList>
    </citation>
    <scope>NUCLEOTIDE SEQUENCE [LARGE SCALE GENOMIC DNA]</scope>
    <source>
        <strain evidence="1 2">DSM 12751</strain>
    </source>
</reference>
<organism evidence="1 2">
    <name type="scientific">Caldalkalibacillus horti</name>
    <dbReference type="NCBI Taxonomy" id="77523"/>
    <lineage>
        <taxon>Bacteria</taxon>
        <taxon>Bacillati</taxon>
        <taxon>Bacillota</taxon>
        <taxon>Bacilli</taxon>
        <taxon>Bacillales</taxon>
        <taxon>Bacillaceae</taxon>
        <taxon>Caldalkalibacillus</taxon>
    </lineage>
</organism>
<evidence type="ECO:0000313" key="1">
    <source>
        <dbReference type="EMBL" id="MDQ0165156.1"/>
    </source>
</evidence>
<evidence type="ECO:0008006" key="3">
    <source>
        <dbReference type="Google" id="ProtNLM"/>
    </source>
</evidence>
<dbReference type="EMBL" id="JAUSTY010000004">
    <property type="protein sequence ID" value="MDQ0165156.1"/>
    <property type="molecule type" value="Genomic_DNA"/>
</dbReference>
<keyword evidence="2" id="KW-1185">Reference proteome</keyword>
<protein>
    <recommendedName>
        <fullName evidence="3">LamG domain-containing protein</fullName>
    </recommendedName>
</protein>
<dbReference type="Pfam" id="PF13385">
    <property type="entry name" value="Laminin_G_3"/>
    <property type="match status" value="1"/>
</dbReference>
<dbReference type="RefSeq" id="WP_307391857.1">
    <property type="nucleotide sequence ID" value="NZ_BAAADK010000045.1"/>
</dbReference>
<dbReference type="Gene3D" id="2.60.120.200">
    <property type="match status" value="1"/>
</dbReference>